<dbReference type="KEGG" id="aoz:HUE56_07730"/>
<dbReference type="Proteomes" id="UP000509702">
    <property type="component" value="Plasmid unnamed4"/>
</dbReference>
<keyword evidence="1" id="KW-0223">Dioxygenase</keyword>
<dbReference type="Pfam" id="PF10014">
    <property type="entry name" value="2OG-Fe_Oxy_2"/>
    <property type="match status" value="1"/>
</dbReference>
<sequence>MRIEVSPGLQGRRQGGDMDMLMQQVRDGIASCGFSFIAAPDMQVLLGEAGMADWDGFSSSWDDLGLDLYMADGGRYRRRRHAAFALSAGDIRRKPHQPHYQSRDYNPLNGGIERWFEPVTYGIAAHPALRAILATSFALFDPLTPPDVRPDVWHTEVHQFRIEARAGEAAQPTPEGMHRDGVDWVLVMLIRRENIASGTTTIHDLDGRPLGSFTLRHPLESAVLNDARVFHGVTPVEPADPDRPAFRDVLVVTMRRP</sequence>
<geneLocation type="plasmid" evidence="1 2">
    <name>unnamed4</name>
</geneLocation>
<dbReference type="OrthoDB" id="6681382at2"/>
<keyword evidence="1" id="KW-0614">Plasmid</keyword>
<keyword evidence="2" id="KW-1185">Reference proteome</keyword>
<dbReference type="InterPro" id="IPR018724">
    <property type="entry name" value="2OG-Fe_dioxygenase"/>
</dbReference>
<keyword evidence="1" id="KW-0560">Oxidoreductase</keyword>
<dbReference type="Gene3D" id="2.60.120.620">
    <property type="entry name" value="q2cbj1_9rhob like domain"/>
    <property type="match status" value="1"/>
</dbReference>
<protein>
    <submittedName>
        <fullName evidence="1">2OG-Fe dioxygenase family protein</fullName>
    </submittedName>
</protein>
<dbReference type="AlphaFoldDB" id="A0A6N1AN05"/>
<evidence type="ECO:0000313" key="2">
    <source>
        <dbReference type="Proteomes" id="UP000509702"/>
    </source>
</evidence>
<organism evidence="1 2">
    <name type="scientific">Azospirillum oryzae</name>
    <dbReference type="NCBI Taxonomy" id="286727"/>
    <lineage>
        <taxon>Bacteria</taxon>
        <taxon>Pseudomonadati</taxon>
        <taxon>Pseudomonadota</taxon>
        <taxon>Alphaproteobacteria</taxon>
        <taxon>Rhodospirillales</taxon>
        <taxon>Azospirillaceae</taxon>
        <taxon>Azospirillum</taxon>
    </lineage>
</organism>
<reference evidence="1 2" key="1">
    <citation type="submission" date="2020-06" db="EMBL/GenBank/DDBJ databases">
        <title>Complete genome of Azosprillum oryzae KACC14407.</title>
        <authorList>
            <person name="Kim M."/>
            <person name="Park Y.-J."/>
            <person name="Shin J.-H."/>
        </authorList>
    </citation>
    <scope>NUCLEOTIDE SEQUENCE [LARGE SCALE GENOMIC DNA]</scope>
    <source>
        <strain evidence="1 2">KACC 14407</strain>
        <plasmid evidence="1 2">unnamed4</plasmid>
    </source>
</reference>
<name>A0A6N1AN05_9PROT</name>
<dbReference type="GO" id="GO:0051213">
    <property type="term" value="F:dioxygenase activity"/>
    <property type="evidence" value="ECO:0007669"/>
    <property type="project" value="UniProtKB-KW"/>
</dbReference>
<proteinExistence type="predicted"/>
<evidence type="ECO:0000313" key="1">
    <source>
        <dbReference type="EMBL" id="QKS50424.1"/>
    </source>
</evidence>
<accession>A0A6N1AN05</accession>
<gene>
    <name evidence="1" type="ORF">HUE56_07730</name>
</gene>
<dbReference type="EMBL" id="CP054618">
    <property type="protein sequence ID" value="QKS50424.1"/>
    <property type="molecule type" value="Genomic_DNA"/>
</dbReference>